<evidence type="ECO:0000313" key="4">
    <source>
        <dbReference type="EMBL" id="OHV38791.1"/>
    </source>
</evidence>
<keyword evidence="1" id="KW-0479">Metal-binding</keyword>
<evidence type="ECO:0000256" key="1">
    <source>
        <dbReference type="ARBA" id="ARBA00022723"/>
    </source>
</evidence>
<dbReference type="SUPFAM" id="SSF53800">
    <property type="entry name" value="Chelatase"/>
    <property type="match status" value="1"/>
</dbReference>
<sequence length="164" mass="16799">MRGLLVIGHGSRRDEANAMVVELSHALAPCADLPEWDAVEPAFLDLAHPDIAQGYAALVDAGCSEIIAHPFFLFEGNHTARDIPDALAAAQSAHPGTRWTITLPLGLHPGVVHAVRARIEDALEQPGLDAAADGESAGGSRGGEAQAVGARRAATSSATTAASG</sequence>
<dbReference type="Gene3D" id="3.40.50.1400">
    <property type="match status" value="1"/>
</dbReference>
<evidence type="ECO:0000256" key="3">
    <source>
        <dbReference type="SAM" id="MobiDB-lite"/>
    </source>
</evidence>
<gene>
    <name evidence="4" type="ORF">CC117_03480</name>
</gene>
<proteinExistence type="predicted"/>
<dbReference type="InterPro" id="IPR002762">
    <property type="entry name" value="CbiX-like"/>
</dbReference>
<dbReference type="OrthoDB" id="7345302at2"/>
<dbReference type="PANTHER" id="PTHR33542:SF3">
    <property type="entry name" value="SIROHYDROCHLORIN FERROCHELATASE, CHLOROPLASTIC"/>
    <property type="match status" value="1"/>
</dbReference>
<name>A0A1S1QZ91_9ACTN</name>
<keyword evidence="2" id="KW-0456">Lyase</keyword>
<dbReference type="InterPro" id="IPR050963">
    <property type="entry name" value="Sirohydro_Cobaltochel/CbiX"/>
</dbReference>
<organism evidence="4 5">
    <name type="scientific">Parafrankia colletiae</name>
    <dbReference type="NCBI Taxonomy" id="573497"/>
    <lineage>
        <taxon>Bacteria</taxon>
        <taxon>Bacillati</taxon>
        <taxon>Actinomycetota</taxon>
        <taxon>Actinomycetes</taxon>
        <taxon>Frankiales</taxon>
        <taxon>Frankiaceae</taxon>
        <taxon>Parafrankia</taxon>
    </lineage>
</organism>
<dbReference type="CDD" id="cd03416">
    <property type="entry name" value="CbiX_SirB_N"/>
    <property type="match status" value="1"/>
</dbReference>
<dbReference type="GO" id="GO:0046872">
    <property type="term" value="F:metal ion binding"/>
    <property type="evidence" value="ECO:0007669"/>
    <property type="project" value="UniProtKB-KW"/>
</dbReference>
<keyword evidence="5" id="KW-1185">Reference proteome</keyword>
<dbReference type="EMBL" id="MBLM01000108">
    <property type="protein sequence ID" value="OHV38791.1"/>
    <property type="molecule type" value="Genomic_DNA"/>
</dbReference>
<dbReference type="Pfam" id="PF01903">
    <property type="entry name" value="CbiX"/>
    <property type="match status" value="1"/>
</dbReference>
<dbReference type="PANTHER" id="PTHR33542">
    <property type="entry name" value="SIROHYDROCHLORIN FERROCHELATASE, CHLOROPLASTIC"/>
    <property type="match status" value="1"/>
</dbReference>
<comment type="caution">
    <text evidence="4">The sequence shown here is derived from an EMBL/GenBank/DDBJ whole genome shotgun (WGS) entry which is preliminary data.</text>
</comment>
<evidence type="ECO:0000256" key="2">
    <source>
        <dbReference type="ARBA" id="ARBA00023239"/>
    </source>
</evidence>
<evidence type="ECO:0000313" key="5">
    <source>
        <dbReference type="Proteomes" id="UP000179627"/>
    </source>
</evidence>
<dbReference type="GO" id="GO:0016829">
    <property type="term" value="F:lyase activity"/>
    <property type="evidence" value="ECO:0007669"/>
    <property type="project" value="UniProtKB-KW"/>
</dbReference>
<reference evidence="5" key="1">
    <citation type="submission" date="2016-07" db="EMBL/GenBank/DDBJ databases">
        <title>Sequence Frankia sp. strain CcI1.17.</title>
        <authorList>
            <person name="Ghodhbane-Gtari F."/>
            <person name="Swanson E."/>
            <person name="Gueddou A."/>
            <person name="Morris K."/>
            <person name="Hezbri K."/>
            <person name="Ktari A."/>
            <person name="Nouioui I."/>
            <person name="Abebe-Akele F."/>
            <person name="Simpson S."/>
            <person name="Thomas K."/>
            <person name="Gtari M."/>
            <person name="Tisa L.S."/>
            <person name="Hurst S."/>
        </authorList>
    </citation>
    <scope>NUCLEOTIDE SEQUENCE [LARGE SCALE GENOMIC DNA]</scope>
    <source>
        <strain evidence="5">Cc1.17</strain>
    </source>
</reference>
<feature type="compositionally biased region" description="Low complexity" evidence="3">
    <location>
        <begin position="143"/>
        <end position="164"/>
    </location>
</feature>
<protein>
    <submittedName>
        <fullName evidence="4">Cobalamin biosynthesis protein CbiX</fullName>
    </submittedName>
</protein>
<feature type="region of interest" description="Disordered" evidence="3">
    <location>
        <begin position="129"/>
        <end position="164"/>
    </location>
</feature>
<dbReference type="AlphaFoldDB" id="A0A1S1QZ91"/>
<accession>A0A1S1QZ91</accession>
<dbReference type="Proteomes" id="UP000179627">
    <property type="component" value="Unassembled WGS sequence"/>
</dbReference>
<dbReference type="RefSeq" id="WP_071083824.1">
    <property type="nucleotide sequence ID" value="NZ_MBLM01000108.1"/>
</dbReference>